<evidence type="ECO:0000259" key="8">
    <source>
        <dbReference type="Pfam" id="PF02687"/>
    </source>
</evidence>
<dbReference type="Proteomes" id="UP000314616">
    <property type="component" value="Chromosome"/>
</dbReference>
<feature type="transmembrane region" description="Helical" evidence="7">
    <location>
        <begin position="807"/>
        <end position="826"/>
    </location>
</feature>
<evidence type="ECO:0000256" key="5">
    <source>
        <dbReference type="ARBA" id="ARBA00023136"/>
    </source>
</evidence>
<evidence type="ECO:0000256" key="3">
    <source>
        <dbReference type="ARBA" id="ARBA00022692"/>
    </source>
</evidence>
<keyword evidence="4 7" id="KW-1133">Transmembrane helix</keyword>
<feature type="domain" description="MacB-like periplasmic core" evidence="9">
    <location>
        <begin position="482"/>
        <end position="683"/>
    </location>
</feature>
<dbReference type="EMBL" id="CP040915">
    <property type="protein sequence ID" value="QDC25140.1"/>
    <property type="molecule type" value="Genomic_DNA"/>
</dbReference>
<evidence type="ECO:0000256" key="4">
    <source>
        <dbReference type="ARBA" id="ARBA00022989"/>
    </source>
</evidence>
<dbReference type="PANTHER" id="PTHR30572">
    <property type="entry name" value="MEMBRANE COMPONENT OF TRANSPORTER-RELATED"/>
    <property type="match status" value="1"/>
</dbReference>
<dbReference type="RefSeq" id="WP_139929190.1">
    <property type="nucleotide sequence ID" value="NZ_CP040915.1"/>
</dbReference>
<comment type="similarity">
    <text evidence="6">Belongs to the ABC-4 integral membrane protein family.</text>
</comment>
<organism evidence="10 11">
    <name type="scientific">Georgenia yuyongxinii</name>
    <dbReference type="NCBI Taxonomy" id="2589797"/>
    <lineage>
        <taxon>Bacteria</taxon>
        <taxon>Bacillati</taxon>
        <taxon>Actinomycetota</taxon>
        <taxon>Actinomycetes</taxon>
        <taxon>Micrococcales</taxon>
        <taxon>Bogoriellaceae</taxon>
        <taxon>Georgenia</taxon>
    </lineage>
</organism>
<evidence type="ECO:0000313" key="11">
    <source>
        <dbReference type="Proteomes" id="UP000314616"/>
    </source>
</evidence>
<accession>A0A5B8C543</accession>
<proteinExistence type="inferred from homology"/>
<feature type="transmembrane region" description="Helical" evidence="7">
    <location>
        <begin position="356"/>
        <end position="377"/>
    </location>
</feature>
<feature type="transmembrane region" description="Helical" evidence="7">
    <location>
        <begin position="482"/>
        <end position="502"/>
    </location>
</feature>
<feature type="transmembrane region" description="Helical" evidence="7">
    <location>
        <begin position="760"/>
        <end position="787"/>
    </location>
</feature>
<evidence type="ECO:0000259" key="9">
    <source>
        <dbReference type="Pfam" id="PF12704"/>
    </source>
</evidence>
<dbReference type="PANTHER" id="PTHR30572:SF4">
    <property type="entry name" value="ABC TRANSPORTER PERMEASE YTRF"/>
    <property type="match status" value="1"/>
</dbReference>
<feature type="transmembrane region" description="Helical" evidence="7">
    <location>
        <begin position="406"/>
        <end position="424"/>
    </location>
</feature>
<evidence type="ECO:0000256" key="6">
    <source>
        <dbReference type="ARBA" id="ARBA00038076"/>
    </source>
</evidence>
<gene>
    <name evidence="10" type="ORF">FE374_11480</name>
</gene>
<dbReference type="OrthoDB" id="9780560at2"/>
<feature type="transmembrane region" description="Helical" evidence="7">
    <location>
        <begin position="316"/>
        <end position="336"/>
    </location>
</feature>
<keyword evidence="5 7" id="KW-0472">Membrane</keyword>
<dbReference type="InterPro" id="IPR050250">
    <property type="entry name" value="Macrolide_Exporter_MacB"/>
</dbReference>
<evidence type="ECO:0000313" key="10">
    <source>
        <dbReference type="EMBL" id="QDC25140.1"/>
    </source>
</evidence>
<evidence type="ECO:0000256" key="2">
    <source>
        <dbReference type="ARBA" id="ARBA00022475"/>
    </source>
</evidence>
<dbReference type="InterPro" id="IPR025857">
    <property type="entry name" value="MacB_PCD"/>
</dbReference>
<dbReference type="GO" id="GO:0022857">
    <property type="term" value="F:transmembrane transporter activity"/>
    <property type="evidence" value="ECO:0007669"/>
    <property type="project" value="TreeGrafter"/>
</dbReference>
<dbReference type="Pfam" id="PF02687">
    <property type="entry name" value="FtsX"/>
    <property type="match status" value="2"/>
</dbReference>
<dbReference type="AlphaFoldDB" id="A0A5B8C543"/>
<keyword evidence="3 7" id="KW-0812">Transmembrane</keyword>
<keyword evidence="2" id="KW-1003">Cell membrane</keyword>
<reference evidence="10 11" key="1">
    <citation type="submission" date="2019-05" db="EMBL/GenBank/DDBJ databases">
        <title>Georgenia *** sp. nov., and Georgenia *** sp. nov., isolated from the intestinal contents of plateau pika (Ochotona curzoniae) in the Qinghai-Tibet plateau of China.</title>
        <authorList>
            <person name="Tian Z."/>
        </authorList>
    </citation>
    <scope>NUCLEOTIDE SEQUENCE [LARGE SCALE GENOMIC DNA]</scope>
    <source>
        <strain evidence="10 11">Z443</strain>
    </source>
</reference>
<name>A0A5B8C543_9MICO</name>
<dbReference type="InterPro" id="IPR003838">
    <property type="entry name" value="ABC3_permease_C"/>
</dbReference>
<feature type="domain" description="ABC3 transporter permease C-terminal" evidence="8">
    <location>
        <begin position="717"/>
        <end position="833"/>
    </location>
</feature>
<feature type="transmembrane region" description="Helical" evidence="7">
    <location>
        <begin position="430"/>
        <end position="450"/>
    </location>
</feature>
<comment type="subcellular location">
    <subcellularLocation>
        <location evidence="1">Cell membrane</location>
        <topology evidence="1">Multi-pass membrane protein</topology>
    </subcellularLocation>
</comment>
<feature type="transmembrane region" description="Helical" evidence="7">
    <location>
        <begin position="263"/>
        <end position="289"/>
    </location>
</feature>
<feature type="domain" description="MacB-like periplasmic core" evidence="9">
    <location>
        <begin position="17"/>
        <end position="230"/>
    </location>
</feature>
<sequence length="841" mass="85387">MWHLTLRHIATHRSRFALTLLAVVLGVTFVSGSLVLTDTSQKLFEDQFRTASAGVDLTIRDAAAFDSAMGVEVERDPLPADLLGRVLAVDGVADAAASAAGQGLLEVDGEPLVPAGASVLSSWSPAPFGAFEIREGTEPTADGQVVLDVATAATYGIAVGDEVTVRADAVETLTVVGLAGFGAEDGLADTTMALVALPTAQRLLDLGDQVSQVQAIAADGVPPTDLQTAVGDELGADYDIATSQDTVAAGAAAAASKLAMIRVMLLSMAGAALLVGGFLIANTFTIVISQRSRELALLRAAGATAWQLRRSVLGEALVVGTAGSVLGTGLGILAGYGLRGVARAFGVALPDGGLVVAPRTLLISLAIGVVVTVLSAVGPARKAARVAPIEAMRESGAVPPSRRRTVAGWAVAGIATVAVGSALVGASVMVVATGALAALVALTLLGPVLAPRLARLVGRPLDAAGMTGRLARESAARAPRRTAATTTALAIGLTLITFMTILGQSVKATTAGTYEEVITADLVIESTRAEMLGGLSHDVHHAVEDLPEVAVVSRMRYGHWKDAGATSALTAIEPATLGEVANVDLVAGSLDALADGGIVLGGAKAAERGLEVGDTLTLTFARTGDTDLEVVGLVDDGDAQALATGYLISMETYAEHFTEDVDASLLVKLRDGVAAEAGKEAVVDALSAFPTADVRDMAAAVAARAGAVDQILGMVTVLLLLAVAIALLGVTNTLALSIVERTREIGLLRAIGMTRNQVRWMVRWEAVLVAALAVVIGVGLGAGLGSATVRALSGAEPVPVAWPVDRLLLVVVLATAAGLLAGMLPARRVARMDVLSAMSAQ</sequence>
<dbReference type="KEGG" id="gyu:FE374_11480"/>
<feature type="domain" description="ABC3 transporter permease C-terminal" evidence="8">
    <location>
        <begin position="268"/>
        <end position="386"/>
    </location>
</feature>
<dbReference type="Pfam" id="PF12704">
    <property type="entry name" value="MacB_PCD"/>
    <property type="match status" value="2"/>
</dbReference>
<feature type="transmembrane region" description="Helical" evidence="7">
    <location>
        <begin position="711"/>
        <end position="739"/>
    </location>
</feature>
<evidence type="ECO:0000256" key="7">
    <source>
        <dbReference type="SAM" id="Phobius"/>
    </source>
</evidence>
<protein>
    <submittedName>
        <fullName evidence="10">FtsX-like permease family protein</fullName>
    </submittedName>
</protein>
<evidence type="ECO:0000256" key="1">
    <source>
        <dbReference type="ARBA" id="ARBA00004651"/>
    </source>
</evidence>
<dbReference type="GO" id="GO:0005886">
    <property type="term" value="C:plasma membrane"/>
    <property type="evidence" value="ECO:0007669"/>
    <property type="project" value="UniProtKB-SubCell"/>
</dbReference>